<dbReference type="InterPro" id="IPR001584">
    <property type="entry name" value="Integrase_cat-core"/>
</dbReference>
<dbReference type="Pfam" id="PF13518">
    <property type="entry name" value="HTH_28"/>
    <property type="match status" value="1"/>
</dbReference>
<protein>
    <recommendedName>
        <fullName evidence="2">Integrase catalytic domain-containing protein</fullName>
    </recommendedName>
</protein>
<dbReference type="GO" id="GO:0003676">
    <property type="term" value="F:nucleic acid binding"/>
    <property type="evidence" value="ECO:0007669"/>
    <property type="project" value="InterPro"/>
</dbReference>
<dbReference type="InterPro" id="IPR036397">
    <property type="entry name" value="RNaseH_sf"/>
</dbReference>
<feature type="domain" description="Integrase catalytic" evidence="2">
    <location>
        <begin position="135"/>
        <end position="319"/>
    </location>
</feature>
<feature type="region of interest" description="Disordered" evidence="1">
    <location>
        <begin position="400"/>
        <end position="430"/>
    </location>
</feature>
<sequence length="430" mass="50881">MREDFITLSKREIERLRIIHRVMGKQMTQVKASELLGITDRQVRNIIDKIRNNGDGAIAHGNRGRVAANKMPAELEARIGGIVKRRYPDFGPKFASEKLEEREEIKISKEKLRQIMIAKGLWRVRRRRKEVHQWRERRAYYGEMVQMDGSHHDWLESRGPELVFMGYIDDATNRVFGFFYDYEGVYPAMDSFKRYISLYGLPKSLYLDKHSTYKTTRQPDTDELLRGKVAETQFERACGELEIEVIHANSPQAKGRIERTFGTLQDRLIKELRLAGVRTKEEANPFLEWYLPIYNERFSRVAREEGDLHRPLAKHINLREIFCIKGKRTINNGYIVKWRGRVFLIENPSIAMRRRKIEVMEHFDGEIAIKFNGRYLKFREIIVPKPVQILKLEKPKSESVKKKSKYIPPADHPWRRHNPSLHHNSFRERI</sequence>
<dbReference type="NCBIfam" id="NF033594">
    <property type="entry name" value="transpos_ISNCY_2"/>
    <property type="match status" value="1"/>
</dbReference>
<dbReference type="InterPro" id="IPR009057">
    <property type="entry name" value="Homeodomain-like_sf"/>
</dbReference>
<dbReference type="InterPro" id="IPR055247">
    <property type="entry name" value="InsJ-like_HTH"/>
</dbReference>
<dbReference type="SUPFAM" id="SSF53098">
    <property type="entry name" value="Ribonuclease H-like"/>
    <property type="match status" value="1"/>
</dbReference>
<dbReference type="PROSITE" id="PS50994">
    <property type="entry name" value="INTEGRASE"/>
    <property type="match status" value="1"/>
</dbReference>
<dbReference type="SUPFAM" id="SSF46689">
    <property type="entry name" value="Homeodomain-like"/>
    <property type="match status" value="1"/>
</dbReference>
<dbReference type="InterPro" id="IPR012337">
    <property type="entry name" value="RNaseH-like_sf"/>
</dbReference>
<name>A0A0F9DKU6_9ZZZZ</name>
<dbReference type="AlphaFoldDB" id="A0A0F9DKU6"/>
<proteinExistence type="predicted"/>
<organism evidence="3">
    <name type="scientific">marine sediment metagenome</name>
    <dbReference type="NCBI Taxonomy" id="412755"/>
    <lineage>
        <taxon>unclassified sequences</taxon>
        <taxon>metagenomes</taxon>
        <taxon>ecological metagenomes</taxon>
    </lineage>
</organism>
<dbReference type="PANTHER" id="PTHR35004:SF7">
    <property type="entry name" value="INTEGRASE PROTEIN"/>
    <property type="match status" value="1"/>
</dbReference>
<dbReference type="Gene3D" id="3.30.420.10">
    <property type="entry name" value="Ribonuclease H-like superfamily/Ribonuclease H"/>
    <property type="match status" value="1"/>
</dbReference>
<evidence type="ECO:0000313" key="3">
    <source>
        <dbReference type="EMBL" id="KKL12638.1"/>
    </source>
</evidence>
<evidence type="ECO:0000256" key="1">
    <source>
        <dbReference type="SAM" id="MobiDB-lite"/>
    </source>
</evidence>
<evidence type="ECO:0000259" key="2">
    <source>
        <dbReference type="PROSITE" id="PS50994"/>
    </source>
</evidence>
<dbReference type="PANTHER" id="PTHR35004">
    <property type="entry name" value="TRANSPOSASE RV3428C-RELATED"/>
    <property type="match status" value="1"/>
</dbReference>
<dbReference type="InterPro" id="IPR047797">
    <property type="entry name" value="ISNCY_transpos"/>
</dbReference>
<reference evidence="3" key="1">
    <citation type="journal article" date="2015" name="Nature">
        <title>Complex archaea that bridge the gap between prokaryotes and eukaryotes.</title>
        <authorList>
            <person name="Spang A."/>
            <person name="Saw J.H."/>
            <person name="Jorgensen S.L."/>
            <person name="Zaremba-Niedzwiedzka K."/>
            <person name="Martijn J."/>
            <person name="Lind A.E."/>
            <person name="van Eijk R."/>
            <person name="Schleper C."/>
            <person name="Guy L."/>
            <person name="Ettema T.J."/>
        </authorList>
    </citation>
    <scope>NUCLEOTIDE SEQUENCE</scope>
</reference>
<gene>
    <name evidence="3" type="ORF">LCGC14_2533770</name>
</gene>
<accession>A0A0F9DKU6</accession>
<dbReference type="GO" id="GO:0015074">
    <property type="term" value="P:DNA integration"/>
    <property type="evidence" value="ECO:0007669"/>
    <property type="project" value="InterPro"/>
</dbReference>
<dbReference type="EMBL" id="LAZR01041179">
    <property type="protein sequence ID" value="KKL12638.1"/>
    <property type="molecule type" value="Genomic_DNA"/>
</dbReference>
<comment type="caution">
    <text evidence="3">The sequence shown here is derived from an EMBL/GenBank/DDBJ whole genome shotgun (WGS) entry which is preliminary data.</text>
</comment>